<reference evidence="3 4" key="1">
    <citation type="journal article" date="2014" name="FEMS Microbiol. Ecol.">
        <title>Sphaerotilus natans encrusted with nanoball-shaped Fe(III) oxide minerals formed by nitrate-reducing mixotrophic Fe(II) oxidation.</title>
        <authorList>
            <person name="Park S."/>
            <person name="Kim D.H."/>
            <person name="Lee J.H."/>
            <person name="Hur H.G."/>
        </authorList>
    </citation>
    <scope>NUCLEOTIDE SEQUENCE [LARGE SCALE GENOMIC DNA]</scope>
    <source>
        <strain evidence="3 4">DSM 6575</strain>
    </source>
</reference>
<dbReference type="InterPro" id="IPR050282">
    <property type="entry name" value="Cycloisomerase_2"/>
</dbReference>
<dbReference type="GO" id="GO:0017057">
    <property type="term" value="F:6-phosphogluconolactonase activity"/>
    <property type="evidence" value="ECO:0007669"/>
    <property type="project" value="TreeGrafter"/>
</dbReference>
<keyword evidence="4" id="KW-1185">Reference proteome</keyword>
<organism evidence="3 4">
    <name type="scientific">Sphaerotilus natans subsp. natans DSM 6575</name>
    <dbReference type="NCBI Taxonomy" id="1286631"/>
    <lineage>
        <taxon>Bacteria</taxon>
        <taxon>Pseudomonadati</taxon>
        <taxon>Pseudomonadota</taxon>
        <taxon>Betaproteobacteria</taxon>
        <taxon>Burkholderiales</taxon>
        <taxon>Sphaerotilaceae</taxon>
        <taxon>Sphaerotilus</taxon>
    </lineage>
</organism>
<evidence type="ECO:0000313" key="4">
    <source>
        <dbReference type="Proteomes" id="UP000026714"/>
    </source>
</evidence>
<dbReference type="STRING" id="34103.SAMN05421778_12937"/>
<dbReference type="InterPro" id="IPR019405">
    <property type="entry name" value="Lactonase_7-beta_prop"/>
</dbReference>
<dbReference type="Pfam" id="PF10282">
    <property type="entry name" value="Lactonase"/>
    <property type="match status" value="1"/>
</dbReference>
<comment type="caution">
    <text evidence="3">The sequence shown here is derived from an EMBL/GenBank/DDBJ whole genome shotgun (WGS) entry which is preliminary data.</text>
</comment>
<dbReference type="SUPFAM" id="SSF51004">
    <property type="entry name" value="C-terminal (heme d1) domain of cytochrome cd1-nitrite reductase"/>
    <property type="match status" value="1"/>
</dbReference>
<dbReference type="Proteomes" id="UP000026714">
    <property type="component" value="Unassembled WGS sequence"/>
</dbReference>
<keyword evidence="2" id="KW-0119">Carbohydrate metabolism</keyword>
<accession>A0A059KGZ5</accession>
<keyword evidence="2" id="KW-0313">Glucose metabolism</keyword>
<comment type="similarity">
    <text evidence="1">Belongs to the cycloisomerase 2 family.</text>
</comment>
<dbReference type="PANTHER" id="PTHR30344">
    <property type="entry name" value="6-PHOSPHOGLUCONOLACTONASE-RELATED"/>
    <property type="match status" value="1"/>
</dbReference>
<dbReference type="AlphaFoldDB" id="A0A059KGZ5"/>
<evidence type="ECO:0000313" key="3">
    <source>
        <dbReference type="EMBL" id="KDB50726.1"/>
    </source>
</evidence>
<dbReference type="PATRIC" id="fig|1286631.3.peg.3616"/>
<dbReference type="InterPro" id="IPR011048">
    <property type="entry name" value="Haem_d1_sf"/>
</dbReference>
<dbReference type="RefSeq" id="WP_037485210.1">
    <property type="nucleotide sequence ID" value="NZ_AZRA01000118.1"/>
</dbReference>
<gene>
    <name evidence="3" type="ORF">X805_37130</name>
</gene>
<dbReference type="PANTHER" id="PTHR30344:SF1">
    <property type="entry name" value="6-PHOSPHOGLUCONOLACTONASE"/>
    <property type="match status" value="1"/>
</dbReference>
<evidence type="ECO:0000256" key="1">
    <source>
        <dbReference type="ARBA" id="ARBA00005564"/>
    </source>
</evidence>
<name>A0A059KGZ5_9BURK</name>
<dbReference type="eggNOG" id="COG2706">
    <property type="taxonomic scope" value="Bacteria"/>
</dbReference>
<dbReference type="GO" id="GO:0006006">
    <property type="term" value="P:glucose metabolic process"/>
    <property type="evidence" value="ECO:0007669"/>
    <property type="project" value="UniProtKB-KW"/>
</dbReference>
<protein>
    <submittedName>
        <fullName evidence="3">6-phosphogluconolactonase</fullName>
    </submittedName>
</protein>
<sequence length="357" mass="38209">MRRFAYVGCRTTRERHARGEGLSVFKIDAEGGLHPVQLLRGLVNPSYLALNAAGTRLYVVHGDTREVSAFRVDRATGHLSFLNRQDSGGLNPVHLALLPGERDLLVTNHLGASLAVLPLDGNGALGPVRQLLAVAGPVGPHRIEQKQPKPHYAALDPSGRFVLVPDKGCDRIHRLGLQADAAAPLQPLDASFVALREGAGPRHMALHPRQPRAYVVNELDSTVVTCALDTDTDIGALRPLQWCPTLPPEFTGNSRAAGIALDARGRHLYVSNRGHDSIALLHLDADSGLPTFVEAVASGGRTPRFFALTPEGDRMLVLNEDSDAIVTFAVDAHTGRLTPTGQRVATGSPVCLVFSPD</sequence>
<dbReference type="Gene3D" id="2.130.10.10">
    <property type="entry name" value="YVTN repeat-like/Quinoprotein amine dehydrogenase"/>
    <property type="match status" value="1"/>
</dbReference>
<dbReference type="InterPro" id="IPR015943">
    <property type="entry name" value="WD40/YVTN_repeat-like_dom_sf"/>
</dbReference>
<evidence type="ECO:0000256" key="2">
    <source>
        <dbReference type="ARBA" id="ARBA00022526"/>
    </source>
</evidence>
<dbReference type="EMBL" id="AZRA01000118">
    <property type="protein sequence ID" value="KDB50726.1"/>
    <property type="molecule type" value="Genomic_DNA"/>
</dbReference>
<proteinExistence type="inferred from homology"/>